<evidence type="ECO:0000259" key="4">
    <source>
        <dbReference type="PROSITE" id="PS01124"/>
    </source>
</evidence>
<dbReference type="RefSeq" id="WP_377767056.1">
    <property type="nucleotide sequence ID" value="NZ_JBHULB010000014.1"/>
</dbReference>
<dbReference type="InterPro" id="IPR020449">
    <property type="entry name" value="Tscrpt_reg_AraC-type_HTH"/>
</dbReference>
<dbReference type="PRINTS" id="PR00032">
    <property type="entry name" value="HTHARAC"/>
</dbReference>
<feature type="domain" description="HTH araC/xylS-type" evidence="4">
    <location>
        <begin position="140"/>
        <end position="238"/>
    </location>
</feature>
<sequence>MVTKLFPEIDKVYFIEKYTLIHILSGKGNIQVDFENYFDWQDKAIYLENGQYIKFLSDDFLVRKIEFPDEAMYRNKDVRVLFKHLISLGYIDFNECSDCQNFLNNSVFSEETKQIIDISSKQWFWQNPFKASKSEYQIIFDVKEVIDEHFSNRLSNADLVHLINKNGIDAQALVKEKVGISISKLLSKKRLVESKRKIAFTDKSIQEISFEMGYNDDAYFNRVFKNTTGHTPSQFRSNFDYEERDIFVQDIINLIQDYHKEKRSLDFYADKMNVSVKTLSKKTRNKLNISVGQLIRNELINSSKSELAVNTPINEIAYKMGFEEPNHFSNFFKHHTGISPSAYRLEKYNS</sequence>
<dbReference type="InterPro" id="IPR018062">
    <property type="entry name" value="HTH_AraC-typ_CS"/>
</dbReference>
<dbReference type="PANTHER" id="PTHR43280:SF2">
    <property type="entry name" value="HTH-TYPE TRANSCRIPTIONAL REGULATOR EXSA"/>
    <property type="match status" value="1"/>
</dbReference>
<protein>
    <submittedName>
        <fullName evidence="5">Helix-turn-helix domain-containing protein</fullName>
    </submittedName>
</protein>
<dbReference type="SUPFAM" id="SSF46689">
    <property type="entry name" value="Homeodomain-like"/>
    <property type="match status" value="2"/>
</dbReference>
<keyword evidence="3" id="KW-0804">Transcription</keyword>
<feature type="domain" description="HTH araC/xylS-type" evidence="4">
    <location>
        <begin position="249"/>
        <end position="346"/>
    </location>
</feature>
<evidence type="ECO:0000256" key="1">
    <source>
        <dbReference type="ARBA" id="ARBA00023015"/>
    </source>
</evidence>
<keyword evidence="2" id="KW-0238">DNA-binding</keyword>
<evidence type="ECO:0000256" key="2">
    <source>
        <dbReference type="ARBA" id="ARBA00023125"/>
    </source>
</evidence>
<dbReference type="InterPro" id="IPR018060">
    <property type="entry name" value="HTH_AraC"/>
</dbReference>
<evidence type="ECO:0000256" key="3">
    <source>
        <dbReference type="ARBA" id="ARBA00023163"/>
    </source>
</evidence>
<dbReference type="PROSITE" id="PS01124">
    <property type="entry name" value="HTH_ARAC_FAMILY_2"/>
    <property type="match status" value="2"/>
</dbReference>
<comment type="caution">
    <text evidence="5">The sequence shown here is derived from an EMBL/GenBank/DDBJ whole genome shotgun (WGS) entry which is preliminary data.</text>
</comment>
<organism evidence="5 6">
    <name type="scientific">Croceitalea marina</name>
    <dbReference type="NCBI Taxonomy" id="1775166"/>
    <lineage>
        <taxon>Bacteria</taxon>
        <taxon>Pseudomonadati</taxon>
        <taxon>Bacteroidota</taxon>
        <taxon>Flavobacteriia</taxon>
        <taxon>Flavobacteriales</taxon>
        <taxon>Flavobacteriaceae</taxon>
        <taxon>Croceitalea</taxon>
    </lineage>
</organism>
<dbReference type="Proteomes" id="UP001597526">
    <property type="component" value="Unassembled WGS sequence"/>
</dbReference>
<gene>
    <name evidence="5" type="ORF">ACFSQJ_11290</name>
</gene>
<dbReference type="Pfam" id="PF12833">
    <property type="entry name" value="HTH_18"/>
    <property type="match status" value="2"/>
</dbReference>
<dbReference type="SMART" id="SM00342">
    <property type="entry name" value="HTH_ARAC"/>
    <property type="match status" value="2"/>
</dbReference>
<name>A0ABW5MXK6_9FLAO</name>
<dbReference type="EMBL" id="JBHULB010000014">
    <property type="protein sequence ID" value="MFD2587518.1"/>
    <property type="molecule type" value="Genomic_DNA"/>
</dbReference>
<accession>A0ABW5MXK6</accession>
<proteinExistence type="predicted"/>
<dbReference type="PANTHER" id="PTHR43280">
    <property type="entry name" value="ARAC-FAMILY TRANSCRIPTIONAL REGULATOR"/>
    <property type="match status" value="1"/>
</dbReference>
<dbReference type="Gene3D" id="1.10.10.60">
    <property type="entry name" value="Homeodomain-like"/>
    <property type="match status" value="2"/>
</dbReference>
<dbReference type="PROSITE" id="PS00041">
    <property type="entry name" value="HTH_ARAC_FAMILY_1"/>
    <property type="match status" value="1"/>
</dbReference>
<keyword evidence="1" id="KW-0805">Transcription regulation</keyword>
<keyword evidence="6" id="KW-1185">Reference proteome</keyword>
<reference evidence="6" key="1">
    <citation type="journal article" date="2019" name="Int. J. Syst. Evol. Microbiol.">
        <title>The Global Catalogue of Microorganisms (GCM) 10K type strain sequencing project: providing services to taxonomists for standard genome sequencing and annotation.</title>
        <authorList>
            <consortium name="The Broad Institute Genomics Platform"/>
            <consortium name="The Broad Institute Genome Sequencing Center for Infectious Disease"/>
            <person name="Wu L."/>
            <person name="Ma J."/>
        </authorList>
    </citation>
    <scope>NUCLEOTIDE SEQUENCE [LARGE SCALE GENOMIC DNA]</scope>
    <source>
        <strain evidence="6">KCTC 52368</strain>
    </source>
</reference>
<dbReference type="InterPro" id="IPR009057">
    <property type="entry name" value="Homeodomain-like_sf"/>
</dbReference>
<evidence type="ECO:0000313" key="5">
    <source>
        <dbReference type="EMBL" id="MFD2587518.1"/>
    </source>
</evidence>
<evidence type="ECO:0000313" key="6">
    <source>
        <dbReference type="Proteomes" id="UP001597526"/>
    </source>
</evidence>